<dbReference type="EMBL" id="LJIJ01000129">
    <property type="protein sequence ID" value="ODN02014.1"/>
    <property type="molecule type" value="Genomic_DNA"/>
</dbReference>
<feature type="transmembrane region" description="Helical" evidence="2">
    <location>
        <begin position="263"/>
        <end position="283"/>
    </location>
</feature>
<dbReference type="InterPro" id="IPR001507">
    <property type="entry name" value="ZP_dom"/>
</dbReference>
<dbReference type="InterPro" id="IPR056953">
    <property type="entry name" value="CUT_N"/>
</dbReference>
<keyword evidence="3" id="KW-0732">Signal</keyword>
<sequence>MKALGVYTSLLLVLGCFGEVDEHMESSLVKKLTATCSKDGIKVNVRFNHPFTGIVYSYGHYDTAKCVFVDNNNNVAVSSPETRFSFIIPADECGTVFHDPGSTIQDNSTGVATETDNEVYMENTVMFQKSHYIQEQGDLAQTLRCVWQKEIRKPLYATLPFRRKQVHKIQREDAENTTAESKPTQSSYKENTSGRYQSPVKRFQGKGQVESISFGRRRGKSMEYTSVVEVQDSRILNLPNLTALAFKADETSGAYTMVSCTKGFIMCNYVLVVIITNIFFSYFL</sequence>
<feature type="domain" description="ZP" evidence="4">
    <location>
        <begin position="35"/>
        <end position="284"/>
    </location>
</feature>
<gene>
    <name evidence="5" type="ORF">Ocin01_04671</name>
</gene>
<dbReference type="Pfam" id="PF25057">
    <property type="entry name" value="CUT_N"/>
    <property type="match status" value="1"/>
</dbReference>
<evidence type="ECO:0000259" key="4">
    <source>
        <dbReference type="PROSITE" id="PS51034"/>
    </source>
</evidence>
<evidence type="ECO:0000256" key="3">
    <source>
        <dbReference type="SAM" id="SignalP"/>
    </source>
</evidence>
<dbReference type="PROSITE" id="PS51257">
    <property type="entry name" value="PROKAR_LIPOPROTEIN"/>
    <property type="match status" value="1"/>
</dbReference>
<dbReference type="Proteomes" id="UP000094527">
    <property type="component" value="Unassembled WGS sequence"/>
</dbReference>
<feature type="signal peptide" evidence="3">
    <location>
        <begin position="1"/>
        <end position="18"/>
    </location>
</feature>
<reference evidence="5 6" key="1">
    <citation type="journal article" date="2016" name="Genome Biol. Evol.">
        <title>Gene Family Evolution Reflects Adaptation to Soil Environmental Stressors in the Genome of the Collembolan Orchesella cincta.</title>
        <authorList>
            <person name="Faddeeva-Vakhrusheva A."/>
            <person name="Derks M.F."/>
            <person name="Anvar S.Y."/>
            <person name="Agamennone V."/>
            <person name="Suring W."/>
            <person name="Smit S."/>
            <person name="van Straalen N.M."/>
            <person name="Roelofs D."/>
        </authorList>
    </citation>
    <scope>NUCLEOTIDE SEQUENCE [LARGE SCALE GENOMIC DNA]</scope>
    <source>
        <tissue evidence="5">Mixed pool</tissue>
    </source>
</reference>
<dbReference type="AlphaFoldDB" id="A0A1D2N9T4"/>
<dbReference type="OrthoDB" id="8251574at2759"/>
<organism evidence="5 6">
    <name type="scientific">Orchesella cincta</name>
    <name type="common">Springtail</name>
    <name type="synonym">Podura cincta</name>
    <dbReference type="NCBI Taxonomy" id="48709"/>
    <lineage>
        <taxon>Eukaryota</taxon>
        <taxon>Metazoa</taxon>
        <taxon>Ecdysozoa</taxon>
        <taxon>Arthropoda</taxon>
        <taxon>Hexapoda</taxon>
        <taxon>Collembola</taxon>
        <taxon>Entomobryomorpha</taxon>
        <taxon>Entomobryoidea</taxon>
        <taxon>Orchesellidae</taxon>
        <taxon>Orchesellinae</taxon>
        <taxon>Orchesella</taxon>
    </lineage>
</organism>
<comment type="caution">
    <text evidence="5">The sequence shown here is derived from an EMBL/GenBank/DDBJ whole genome shotgun (WGS) entry which is preliminary data.</text>
</comment>
<dbReference type="PROSITE" id="PS51034">
    <property type="entry name" value="ZP_2"/>
    <property type="match status" value="1"/>
</dbReference>
<proteinExistence type="predicted"/>
<feature type="chain" id="PRO_5008905265" description="ZP domain-containing protein" evidence="3">
    <location>
        <begin position="19"/>
        <end position="284"/>
    </location>
</feature>
<feature type="compositionally biased region" description="Polar residues" evidence="1">
    <location>
        <begin position="176"/>
        <end position="196"/>
    </location>
</feature>
<evidence type="ECO:0000313" key="6">
    <source>
        <dbReference type="Proteomes" id="UP000094527"/>
    </source>
</evidence>
<keyword evidence="2" id="KW-0812">Transmembrane</keyword>
<feature type="region of interest" description="Disordered" evidence="1">
    <location>
        <begin position="168"/>
        <end position="196"/>
    </location>
</feature>
<dbReference type="PANTHER" id="PTHR46560">
    <property type="entry name" value="CYPHER, ISOFORM B"/>
    <property type="match status" value="1"/>
</dbReference>
<keyword evidence="6" id="KW-1185">Reference proteome</keyword>
<dbReference type="PANTHER" id="PTHR46560:SF5">
    <property type="entry name" value="CYPHER, ISOFORM B"/>
    <property type="match status" value="1"/>
</dbReference>
<dbReference type="STRING" id="48709.A0A1D2N9T4"/>
<keyword evidence="2" id="KW-0472">Membrane</keyword>
<evidence type="ECO:0000313" key="5">
    <source>
        <dbReference type="EMBL" id="ODN02014.1"/>
    </source>
</evidence>
<name>A0A1D2N9T4_ORCCI</name>
<evidence type="ECO:0000256" key="1">
    <source>
        <dbReference type="SAM" id="MobiDB-lite"/>
    </source>
</evidence>
<evidence type="ECO:0000256" key="2">
    <source>
        <dbReference type="SAM" id="Phobius"/>
    </source>
</evidence>
<keyword evidence="2" id="KW-1133">Transmembrane helix</keyword>
<protein>
    <recommendedName>
        <fullName evidence="4">ZP domain-containing protein</fullName>
    </recommendedName>
</protein>
<accession>A0A1D2N9T4</accession>